<feature type="domain" description="Integrase catalytic" evidence="2">
    <location>
        <begin position="130"/>
        <end position="311"/>
    </location>
</feature>
<dbReference type="Gene3D" id="3.30.420.10">
    <property type="entry name" value="Ribonuclease H-like superfamily/Ribonuclease H"/>
    <property type="match status" value="1"/>
</dbReference>
<comment type="similarity">
    <text evidence="1">Belongs to the transposase IS21/IS408/IS1162 family.</text>
</comment>
<dbReference type="PANTHER" id="PTHR35004:SF8">
    <property type="entry name" value="TRANSPOSASE RV3428C-RELATED"/>
    <property type="match status" value="1"/>
</dbReference>
<evidence type="ECO:0000259" key="2">
    <source>
        <dbReference type="PROSITE" id="PS50994"/>
    </source>
</evidence>
<dbReference type="InterPro" id="IPR036397">
    <property type="entry name" value="RNaseH_sf"/>
</dbReference>
<protein>
    <submittedName>
        <fullName evidence="3">IS21 family transposase</fullName>
    </submittedName>
</protein>
<dbReference type="EMBL" id="CP146203">
    <property type="protein sequence ID" value="XBH22941.1"/>
    <property type="molecule type" value="Genomic_DNA"/>
</dbReference>
<proteinExistence type="inferred from homology"/>
<organism evidence="3">
    <name type="scientific">Jonesiaceae bacterium BS-20</name>
    <dbReference type="NCBI Taxonomy" id="3120821"/>
    <lineage>
        <taxon>Bacteria</taxon>
        <taxon>Bacillati</taxon>
        <taxon>Actinomycetota</taxon>
        <taxon>Actinomycetes</taxon>
        <taxon>Micrococcales</taxon>
        <taxon>Jonesiaceae</taxon>
    </lineage>
</organism>
<dbReference type="InterPro" id="IPR054353">
    <property type="entry name" value="IstA-like_C"/>
</dbReference>
<dbReference type="SUPFAM" id="SSF53098">
    <property type="entry name" value="Ribonuclease H-like"/>
    <property type="match status" value="1"/>
</dbReference>
<evidence type="ECO:0000256" key="1">
    <source>
        <dbReference type="ARBA" id="ARBA00009277"/>
    </source>
</evidence>
<dbReference type="AlphaFoldDB" id="A0AAU7E072"/>
<accession>A0AAU7E072</accession>
<gene>
    <name evidence="3" type="primary">istA</name>
    <name evidence="3" type="ORF">V5R04_06935</name>
</gene>
<sequence>MADYQAIMSLVLKGRTYDEITASVGCSRRDVAAVKQKIGSDSITVDRFASMTGQEIEDLFPDGRRTVSQDYADPHFVQVVEEMKHNRFFTLQQGWVKYVGGSSTKKKYSYSQYCERFNRYAAAVDVVATLTHEPGKTLLVDWVGPTLPVVDTVSGEVFKAYLFVASLPYSGLVFCQAFRNMKQHAWNQAHVNALNFIGGVPQIIVPDNARTATHERGRGDKEVLVTKVYRQLAQHYGTAIVPTRYKKPRDKAHVERMVHTVETQIIGYLNSLTWTSFEELNDAIAERLTEINEHRRRVNKTTRKEVFDAEEVAFLAPLPDQPFESVEYKQLKVGRNYHVSCLYQYYSVPYQLAGKILSVRVTTTTVSIFDGQVKVAEHVRVEGRRGQYSTVLAHAPKHHQQIDGLWSREWFVNRARNYGPATVEVITQILDRTKIEAQAYLACRNILTELGRKKGVLEETCQEMISINGHPTYTSLKRVMATIVEAKKHAGPAVAAADNVKDLTKIQDLSGAFVRDPSHYQVRGL</sequence>
<evidence type="ECO:0000313" key="3">
    <source>
        <dbReference type="EMBL" id="XBH22941.1"/>
    </source>
</evidence>
<dbReference type="InterPro" id="IPR001584">
    <property type="entry name" value="Integrase_cat-core"/>
</dbReference>
<dbReference type="Pfam" id="PF22483">
    <property type="entry name" value="Mu-transpos_C_2"/>
    <property type="match status" value="1"/>
</dbReference>
<dbReference type="InterPro" id="IPR012337">
    <property type="entry name" value="RNaseH-like_sf"/>
</dbReference>
<dbReference type="PANTHER" id="PTHR35004">
    <property type="entry name" value="TRANSPOSASE RV3428C-RELATED"/>
    <property type="match status" value="1"/>
</dbReference>
<name>A0AAU7E072_9MICO</name>
<dbReference type="PROSITE" id="PS50994">
    <property type="entry name" value="INTEGRASE"/>
    <property type="match status" value="1"/>
</dbReference>
<dbReference type="NCBIfam" id="NF033546">
    <property type="entry name" value="transpos_IS21"/>
    <property type="match status" value="1"/>
</dbReference>
<dbReference type="GO" id="GO:0015074">
    <property type="term" value="P:DNA integration"/>
    <property type="evidence" value="ECO:0007669"/>
    <property type="project" value="InterPro"/>
</dbReference>
<reference evidence="3" key="1">
    <citation type="submission" date="2024-02" db="EMBL/GenBank/DDBJ databases">
        <title>Tomenella chthoni gen. nov. sp. nov., a member of the family Jonesiaceae isolated from bat guano.</title>
        <authorList>
            <person name="Miller S.L."/>
            <person name="King J."/>
            <person name="Sankaranarayanan K."/>
            <person name="Lawson P.A."/>
        </authorList>
    </citation>
    <scope>NUCLEOTIDE SEQUENCE</scope>
    <source>
        <strain evidence="3">BS-20</strain>
    </source>
</reference>
<dbReference type="GO" id="GO:0003676">
    <property type="term" value="F:nucleic acid binding"/>
    <property type="evidence" value="ECO:0007669"/>
    <property type="project" value="InterPro"/>
</dbReference>